<dbReference type="PROSITE" id="PS00065">
    <property type="entry name" value="D_2_HYDROXYACID_DH_1"/>
    <property type="match status" value="1"/>
</dbReference>
<comment type="similarity">
    <text evidence="1 5">Belongs to the D-isomer specific 2-hydroxyacid dehydrogenase family.</text>
</comment>
<dbReference type="InterPro" id="IPR006139">
    <property type="entry name" value="D-isomer_2_OHA_DH_cat_dom"/>
</dbReference>
<reference evidence="8 9" key="1">
    <citation type="submission" date="2024-10" db="EMBL/GenBank/DDBJ databases">
        <title>The Natural Products Discovery Center: Release of the First 8490 Sequenced Strains for Exploring Actinobacteria Biosynthetic Diversity.</title>
        <authorList>
            <person name="Kalkreuter E."/>
            <person name="Kautsar S.A."/>
            <person name="Yang D."/>
            <person name="Bader C.D."/>
            <person name="Teijaro C.N."/>
            <person name="Fluegel L."/>
            <person name="Davis C.M."/>
            <person name="Simpson J.R."/>
            <person name="Lauterbach L."/>
            <person name="Steele A.D."/>
            <person name="Gui C."/>
            <person name="Meng S."/>
            <person name="Li G."/>
            <person name="Viehrig K."/>
            <person name="Ye F."/>
            <person name="Su P."/>
            <person name="Kiefer A.F."/>
            <person name="Nichols A."/>
            <person name="Cepeda A.J."/>
            <person name="Yan W."/>
            <person name="Fan B."/>
            <person name="Jiang Y."/>
            <person name="Adhikari A."/>
            <person name="Zheng C.-J."/>
            <person name="Schuster L."/>
            <person name="Cowan T.M."/>
            <person name="Smanski M.J."/>
            <person name="Chevrette M.G."/>
            <person name="De Carvalho L.P.S."/>
            <person name="Shen B."/>
        </authorList>
    </citation>
    <scope>NUCLEOTIDE SEQUENCE [LARGE SCALE GENOMIC DNA]</scope>
    <source>
        <strain evidence="8 9">NPDC050545</strain>
    </source>
</reference>
<dbReference type="Gene3D" id="3.40.50.720">
    <property type="entry name" value="NAD(P)-binding Rossmann-like Domain"/>
    <property type="match status" value="2"/>
</dbReference>
<feature type="domain" description="D-isomer specific 2-hydroxyacid dehydrogenase NAD-binding" evidence="7">
    <location>
        <begin position="108"/>
        <end position="281"/>
    </location>
</feature>
<keyword evidence="3 5" id="KW-0560">Oxidoreductase</keyword>
<comment type="caution">
    <text evidence="8">The sequence shown here is derived from an EMBL/GenBank/DDBJ whole genome shotgun (WGS) entry which is preliminary data.</text>
</comment>
<organism evidence="8 9">
    <name type="scientific">Nonomuraea typhae</name>
    <dbReference type="NCBI Taxonomy" id="2603600"/>
    <lineage>
        <taxon>Bacteria</taxon>
        <taxon>Bacillati</taxon>
        <taxon>Actinomycetota</taxon>
        <taxon>Actinomycetes</taxon>
        <taxon>Streptosporangiales</taxon>
        <taxon>Streptosporangiaceae</taxon>
        <taxon>Nonomuraea</taxon>
    </lineage>
</organism>
<name>A0ABW7Z1J0_9ACTN</name>
<dbReference type="Pfam" id="PF02826">
    <property type="entry name" value="2-Hacid_dh_C"/>
    <property type="match status" value="1"/>
</dbReference>
<evidence type="ECO:0000259" key="7">
    <source>
        <dbReference type="Pfam" id="PF02826"/>
    </source>
</evidence>
<dbReference type="CDD" id="cd12172">
    <property type="entry name" value="PGDH_like_2"/>
    <property type="match status" value="1"/>
</dbReference>
<protein>
    <submittedName>
        <fullName evidence="8">Phosphoglycerate dehydrogenase</fullName>
    </submittedName>
</protein>
<evidence type="ECO:0000256" key="5">
    <source>
        <dbReference type="RuleBase" id="RU003719"/>
    </source>
</evidence>
<dbReference type="Pfam" id="PF00389">
    <property type="entry name" value="2-Hacid_dh"/>
    <property type="match status" value="1"/>
</dbReference>
<evidence type="ECO:0000313" key="8">
    <source>
        <dbReference type="EMBL" id="MFI6502042.1"/>
    </source>
</evidence>
<keyword evidence="9" id="KW-1185">Reference proteome</keyword>
<dbReference type="InterPro" id="IPR029753">
    <property type="entry name" value="D-isomer_DH_CS"/>
</dbReference>
<evidence type="ECO:0000256" key="1">
    <source>
        <dbReference type="ARBA" id="ARBA00005854"/>
    </source>
</evidence>
<dbReference type="SUPFAM" id="SSF51735">
    <property type="entry name" value="NAD(P)-binding Rossmann-fold domains"/>
    <property type="match status" value="1"/>
</dbReference>
<evidence type="ECO:0000256" key="4">
    <source>
        <dbReference type="ARBA" id="ARBA00023027"/>
    </source>
</evidence>
<dbReference type="InterPro" id="IPR029752">
    <property type="entry name" value="D-isomer_DH_CS1"/>
</dbReference>
<dbReference type="InterPro" id="IPR050857">
    <property type="entry name" value="D-2-hydroxyacid_DH"/>
</dbReference>
<evidence type="ECO:0000256" key="2">
    <source>
        <dbReference type="ARBA" id="ARBA00022605"/>
    </source>
</evidence>
<dbReference type="PANTHER" id="PTHR42789">
    <property type="entry name" value="D-ISOMER SPECIFIC 2-HYDROXYACID DEHYDROGENASE FAMILY PROTEIN (AFU_ORTHOLOGUE AFUA_6G10090)"/>
    <property type="match status" value="1"/>
</dbReference>
<evidence type="ECO:0000256" key="3">
    <source>
        <dbReference type="ARBA" id="ARBA00023002"/>
    </source>
</evidence>
<dbReference type="InterPro" id="IPR006140">
    <property type="entry name" value="D-isomer_DH_NAD-bd"/>
</dbReference>
<evidence type="ECO:0000313" key="9">
    <source>
        <dbReference type="Proteomes" id="UP001612741"/>
    </source>
</evidence>
<dbReference type="EMBL" id="JBITGY010000009">
    <property type="protein sequence ID" value="MFI6502042.1"/>
    <property type="molecule type" value="Genomic_DNA"/>
</dbReference>
<gene>
    <name evidence="8" type="ORF">ACIBG2_32005</name>
</gene>
<feature type="domain" description="D-isomer specific 2-hydroxyacid dehydrogenase catalytic" evidence="6">
    <location>
        <begin position="17"/>
        <end position="313"/>
    </location>
</feature>
<evidence type="ECO:0000259" key="6">
    <source>
        <dbReference type="Pfam" id="PF00389"/>
    </source>
</evidence>
<dbReference type="RefSeq" id="WP_397087024.1">
    <property type="nucleotide sequence ID" value="NZ_JBITGY010000009.1"/>
</dbReference>
<keyword evidence="2" id="KW-0028">Amino-acid biosynthesis</keyword>
<accession>A0ABW7Z1J0</accession>
<dbReference type="PANTHER" id="PTHR42789:SF1">
    <property type="entry name" value="D-ISOMER SPECIFIC 2-HYDROXYACID DEHYDROGENASE FAMILY PROTEIN (AFU_ORTHOLOGUE AFUA_6G10090)"/>
    <property type="match status" value="1"/>
</dbReference>
<sequence>MRVLVTTAWLRPGDHVDRLLREEGFEVVHSSFADRHEPLTDLVREADGIVAGTDAFTAEVLAAAPRLKVLGRTGVGYDNIDVPAATARGIAVCPTPGVNRRAVAEHTLALMLNCARLLPQNIQSVKSGGWEQPSGRELAGATLGIVGLGAIGKAVAELGGVLGMEVLAHDPYLDHDYAREAGIHAVPLDELLRRADFVSLHIFLDASTHHLIDAAALALMKPTAYLINTSRGGVVDEGALANALSRGELAGAALDVVEVEPLPAGSRLRELDNVIVTAHIGAATTESRARSGQMAAQAVIDVLNGRAPAFTVNPEHAG</sequence>
<dbReference type="Proteomes" id="UP001612741">
    <property type="component" value="Unassembled WGS sequence"/>
</dbReference>
<dbReference type="PROSITE" id="PS00671">
    <property type="entry name" value="D_2_HYDROXYACID_DH_3"/>
    <property type="match status" value="1"/>
</dbReference>
<dbReference type="SUPFAM" id="SSF52283">
    <property type="entry name" value="Formate/glycerate dehydrogenase catalytic domain-like"/>
    <property type="match status" value="1"/>
</dbReference>
<keyword evidence="4" id="KW-0520">NAD</keyword>
<dbReference type="InterPro" id="IPR036291">
    <property type="entry name" value="NAD(P)-bd_dom_sf"/>
</dbReference>
<proteinExistence type="inferred from homology"/>